<reference evidence="1 2" key="1">
    <citation type="submission" date="2023-01" db="EMBL/GenBank/DDBJ databases">
        <authorList>
            <person name="Whitehead M."/>
        </authorList>
    </citation>
    <scope>NUCLEOTIDE SEQUENCE [LARGE SCALE GENOMIC DNA]</scope>
</reference>
<dbReference type="PANTHER" id="PTHR33053:SF9">
    <property type="entry name" value="AGAP000105-PA"/>
    <property type="match status" value="1"/>
</dbReference>
<dbReference type="EMBL" id="CARXXK010001306">
    <property type="protein sequence ID" value="CAI6375304.1"/>
    <property type="molecule type" value="Genomic_DNA"/>
</dbReference>
<dbReference type="Proteomes" id="UP001160148">
    <property type="component" value="Unassembled WGS sequence"/>
</dbReference>
<gene>
    <name evidence="1" type="ORF">MEUPH1_LOCUS28824</name>
</gene>
<protein>
    <recommendedName>
        <fullName evidence="3">Transposase domain-containing protein</fullName>
    </recommendedName>
</protein>
<name>A0AAV0Y332_9HEMI</name>
<sequence length="700" mass="79714">MDKNAAGTLQRFVPSKSTRYRLRKQAKLLISSSLNKNTAISNPSSTTYDTNIDSVSNIEQNNSLHQNICENNLIIDNLSESSESLCSTLLSSEIDEVSESDCEELFDLNLIIATWAIKHQIPHIVLNDLLKNLRKSSQFNNLPKDARTLLKTPTTTTVKNIDGGVYHHFSIKEEVKLLMKYCDLPLKLNLIVGIDGLPITKNPPSSLWPILGHFSNLDILKPNVFIIGAFYGKSKPTDANEFLSDFVFELKDILSNGIIIDDKHFSLEVHAILCDAPAKSFVLKVQGHTGKHSCVRCTTVGIRDEGRICFPDLDAPIRCHESYLDCNDDQFHLGKSILSEIPKLNLVTSIPYDYMHLVCIGVTKKLITFWVNSKHKHALPKSHVNELDKIMNSLKYFIPQEFQRRPSESSRLHPFHDINRWKATELRQCLLYTGFVIFLGHVKEEIYSNFVILSVAIRIILTEQVTLEYYDYAKSLLRHFVESFQSIYGKAYISHNIHALIHIADDAKKYGSLNNFSCFPFENFMQPIKKQIRSGMKPLQQLVHRYAEEKAIQITNFNKNSTFSTHNGPLKCRLTNQNRPLISEVQNPQFTGWRLSNMILKLNSADNCVQLMKGGIVVIENIATSSVTNDIMIVGREYENVGSFFNFPCNSSILNIYKVDNLGPLRCWKLTDIFKKMVRLPINQSDDDKSMLILPFVHSQ</sequence>
<dbReference type="PANTHER" id="PTHR33053">
    <property type="entry name" value="PROTEIN, PUTATIVE-RELATED"/>
    <property type="match status" value="1"/>
</dbReference>
<organism evidence="1 2">
    <name type="scientific">Macrosiphum euphorbiae</name>
    <name type="common">potato aphid</name>
    <dbReference type="NCBI Taxonomy" id="13131"/>
    <lineage>
        <taxon>Eukaryota</taxon>
        <taxon>Metazoa</taxon>
        <taxon>Ecdysozoa</taxon>
        <taxon>Arthropoda</taxon>
        <taxon>Hexapoda</taxon>
        <taxon>Insecta</taxon>
        <taxon>Pterygota</taxon>
        <taxon>Neoptera</taxon>
        <taxon>Paraneoptera</taxon>
        <taxon>Hemiptera</taxon>
        <taxon>Sternorrhyncha</taxon>
        <taxon>Aphidomorpha</taxon>
        <taxon>Aphidoidea</taxon>
        <taxon>Aphididae</taxon>
        <taxon>Macrosiphini</taxon>
        <taxon>Macrosiphum</taxon>
    </lineage>
</organism>
<evidence type="ECO:0000313" key="1">
    <source>
        <dbReference type="EMBL" id="CAI6375304.1"/>
    </source>
</evidence>
<comment type="caution">
    <text evidence="1">The sequence shown here is derived from an EMBL/GenBank/DDBJ whole genome shotgun (WGS) entry which is preliminary data.</text>
</comment>
<keyword evidence="2" id="KW-1185">Reference proteome</keyword>
<proteinExistence type="predicted"/>
<accession>A0AAV0Y332</accession>
<evidence type="ECO:0000313" key="2">
    <source>
        <dbReference type="Proteomes" id="UP001160148"/>
    </source>
</evidence>
<evidence type="ECO:0008006" key="3">
    <source>
        <dbReference type="Google" id="ProtNLM"/>
    </source>
</evidence>
<dbReference type="AlphaFoldDB" id="A0AAV0Y332"/>